<reference evidence="2 3" key="1">
    <citation type="submission" date="2023-07" db="EMBL/GenBank/DDBJ databases">
        <title>Genomic Encyclopedia of Type Strains, Phase IV (KMG-IV): sequencing the most valuable type-strain genomes for metagenomic binning, comparative biology and taxonomic classification.</title>
        <authorList>
            <person name="Goeker M."/>
        </authorList>
    </citation>
    <scope>NUCLEOTIDE SEQUENCE [LARGE SCALE GENOMIC DNA]</scope>
    <source>
        <strain evidence="2 3">DSM 16980</strain>
    </source>
</reference>
<protein>
    <submittedName>
        <fullName evidence="2">Dihydroxyacetone kinase-like protein</fullName>
        <ecNumber evidence="2">2.7.1.-</ecNumber>
    </submittedName>
</protein>
<dbReference type="Pfam" id="PF02733">
    <property type="entry name" value="Dak1"/>
    <property type="match status" value="1"/>
</dbReference>
<keyword evidence="2" id="KW-0808">Transferase</keyword>
<keyword evidence="3" id="KW-1185">Reference proteome</keyword>
<evidence type="ECO:0000313" key="3">
    <source>
        <dbReference type="Proteomes" id="UP001239167"/>
    </source>
</evidence>
<accession>A0ABT9YAW0</accession>
<gene>
    <name evidence="2" type="ORF">J2S01_002362</name>
</gene>
<dbReference type="Gene3D" id="3.40.50.10440">
    <property type="entry name" value="Dihydroxyacetone kinase, domain 1"/>
    <property type="match status" value="1"/>
</dbReference>
<dbReference type="RefSeq" id="WP_307224921.1">
    <property type="nucleotide sequence ID" value="NZ_CP116940.1"/>
</dbReference>
<evidence type="ECO:0000259" key="1">
    <source>
        <dbReference type="PROSITE" id="PS51481"/>
    </source>
</evidence>
<dbReference type="GO" id="GO:0016740">
    <property type="term" value="F:transferase activity"/>
    <property type="evidence" value="ECO:0007669"/>
    <property type="project" value="UniProtKB-KW"/>
</dbReference>
<organism evidence="2 3">
    <name type="scientific">Pectinatus haikarae</name>
    <dbReference type="NCBI Taxonomy" id="349096"/>
    <lineage>
        <taxon>Bacteria</taxon>
        <taxon>Bacillati</taxon>
        <taxon>Bacillota</taxon>
        <taxon>Negativicutes</taxon>
        <taxon>Selenomonadales</taxon>
        <taxon>Selenomonadaceae</taxon>
        <taxon>Pectinatus</taxon>
    </lineage>
</organism>
<dbReference type="InterPro" id="IPR004006">
    <property type="entry name" value="DhaK_dom"/>
</dbReference>
<dbReference type="PANTHER" id="PTHR28629:SF4">
    <property type="entry name" value="TRIOKINASE_FMN CYCLASE"/>
    <property type="match status" value="1"/>
</dbReference>
<sequence>MQRIINEPDYVVEDMLKGFLKCHADIVHADESNPRVVISNFAKSKKKVGIVTGGGSGHEPAFIGYCGKNMVDAVAVGEIFSSPTAKSFYDAICAVDQGMGVACLYGNYAGDNMNVKMARELAEDDGITVKTAVANDDAASASTEELNKRRGVAGEIFMWKIGGAKSEQGGTLDEVISAAQKAIRWTRSIGIGLSPCTIPANGKPNFHIEEGTMEFGIGHHGEPGVKIEKMGNAKTIAAEMTNMVIQDLPFADGDEAAVLISGLGATPVMEQYIFYNEVEQLLKDNGIHIYRSYVGNYFTSLEMNGLTLSVMKLDEELKECLDKEARTVGITQFKGEQRNELR</sequence>
<dbReference type="PROSITE" id="PS51481">
    <property type="entry name" value="DHAK"/>
    <property type="match status" value="1"/>
</dbReference>
<dbReference type="PANTHER" id="PTHR28629">
    <property type="entry name" value="TRIOKINASE/FMN CYCLASE"/>
    <property type="match status" value="1"/>
</dbReference>
<dbReference type="SUPFAM" id="SSF82549">
    <property type="entry name" value="DAK1/DegV-like"/>
    <property type="match status" value="1"/>
</dbReference>
<dbReference type="EC" id="2.7.1.-" evidence="2"/>
<dbReference type="Gene3D" id="3.30.1180.20">
    <property type="entry name" value="Dihydroxyacetone kinase, domain 2"/>
    <property type="match status" value="1"/>
</dbReference>
<feature type="domain" description="DhaK" evidence="1">
    <location>
        <begin position="7"/>
        <end position="330"/>
    </location>
</feature>
<dbReference type="Proteomes" id="UP001239167">
    <property type="component" value="Unassembled WGS sequence"/>
</dbReference>
<dbReference type="InterPro" id="IPR050861">
    <property type="entry name" value="Dihydroxyacetone_Kinase"/>
</dbReference>
<dbReference type="EMBL" id="JAUSUE010000019">
    <property type="protein sequence ID" value="MDQ0204630.1"/>
    <property type="molecule type" value="Genomic_DNA"/>
</dbReference>
<comment type="caution">
    <text evidence="2">The sequence shown here is derived from an EMBL/GenBank/DDBJ whole genome shotgun (WGS) entry which is preliminary data.</text>
</comment>
<proteinExistence type="predicted"/>
<evidence type="ECO:0000313" key="2">
    <source>
        <dbReference type="EMBL" id="MDQ0204630.1"/>
    </source>
</evidence>
<name>A0ABT9YAW0_9FIRM</name>